<protein>
    <submittedName>
        <fullName evidence="2">DUF3500 domain-containing protein</fullName>
    </submittedName>
</protein>
<evidence type="ECO:0000313" key="3">
    <source>
        <dbReference type="Proteomes" id="UP000679284"/>
    </source>
</evidence>
<evidence type="ECO:0000256" key="1">
    <source>
        <dbReference type="SAM" id="MobiDB-lite"/>
    </source>
</evidence>
<geneLocation type="plasmid" evidence="2 3">
    <name>unnamed1</name>
</geneLocation>
<dbReference type="PANTHER" id="PTHR37489">
    <property type="entry name" value="DUF3500 DOMAIN-CONTAINING PROTEIN"/>
    <property type="match status" value="1"/>
</dbReference>
<sequence length="298" mass="32961">MDRLQQDYSVATAQIWSNLPAGAVPDRPGVYLGEFDQKQRGIIKAIMMEATGTAPDEGFDELLQINNADDYIGTVSTDYKAGYASYNTKIAFLGTPDRTGTWELYYGGHHLAFANTYRDGALVGATPSFRGVEPFPRFEMNGRENMPLTQERAAFTALLRSLSDDQREAARLEGRYRDILAGPGEDDAIPDTQEGLNVSELSADQQDLLMAAVATYVDDIDAADAARYMEKYRGQLADTVLGFSGTTEVNTEDDYVRIHGPSLWIEFSLQSNKSTGEIGNHPHSVWRDRQDDYGGNTE</sequence>
<dbReference type="KEGG" id="fap:GR316_11515"/>
<evidence type="ECO:0000313" key="2">
    <source>
        <dbReference type="EMBL" id="QUS37130.1"/>
    </source>
</evidence>
<accession>A0A8J8MUW8</accession>
<gene>
    <name evidence="2" type="ORF">GR316_11515</name>
</gene>
<organism evidence="2 3">
    <name type="scientific">Falsirhodobacter algicola</name>
    <dbReference type="NCBI Taxonomy" id="2692330"/>
    <lineage>
        <taxon>Bacteria</taxon>
        <taxon>Pseudomonadati</taxon>
        <taxon>Pseudomonadota</taxon>
        <taxon>Alphaproteobacteria</taxon>
        <taxon>Rhodobacterales</taxon>
        <taxon>Paracoccaceae</taxon>
        <taxon>Falsirhodobacter</taxon>
    </lineage>
</organism>
<proteinExistence type="predicted"/>
<dbReference type="AlphaFoldDB" id="A0A8J8MUW8"/>
<dbReference type="Proteomes" id="UP000679284">
    <property type="component" value="Plasmid unnamed1"/>
</dbReference>
<reference evidence="2" key="1">
    <citation type="submission" date="2020-01" db="EMBL/GenBank/DDBJ databases">
        <authorList>
            <person name="Yang Y."/>
            <person name="Kwon Y.M."/>
        </authorList>
    </citation>
    <scope>NUCLEOTIDE SEQUENCE</scope>
    <source>
        <strain evidence="2">PG104</strain>
        <plasmid evidence="2">unnamed1</plasmid>
    </source>
</reference>
<keyword evidence="3" id="KW-1185">Reference proteome</keyword>
<dbReference type="PANTHER" id="PTHR37489:SF1">
    <property type="entry name" value="DUF3500 DOMAIN-CONTAINING PROTEIN"/>
    <property type="match status" value="1"/>
</dbReference>
<keyword evidence="2" id="KW-0614">Plasmid</keyword>
<name>A0A8J8MUW8_9RHOB</name>
<dbReference type="InterPro" id="IPR021889">
    <property type="entry name" value="DUF3500"/>
</dbReference>
<dbReference type="Pfam" id="PF12006">
    <property type="entry name" value="DUF3500"/>
    <property type="match status" value="1"/>
</dbReference>
<feature type="region of interest" description="Disordered" evidence="1">
    <location>
        <begin position="275"/>
        <end position="298"/>
    </location>
</feature>
<dbReference type="EMBL" id="CP047290">
    <property type="protein sequence ID" value="QUS37130.1"/>
    <property type="molecule type" value="Genomic_DNA"/>
</dbReference>